<organism evidence="2 3">
    <name type="scientific">Mycena maculata</name>
    <dbReference type="NCBI Taxonomy" id="230809"/>
    <lineage>
        <taxon>Eukaryota</taxon>
        <taxon>Fungi</taxon>
        <taxon>Dikarya</taxon>
        <taxon>Basidiomycota</taxon>
        <taxon>Agaricomycotina</taxon>
        <taxon>Agaricomycetes</taxon>
        <taxon>Agaricomycetidae</taxon>
        <taxon>Agaricales</taxon>
        <taxon>Marasmiineae</taxon>
        <taxon>Mycenaceae</taxon>
        <taxon>Mycena</taxon>
    </lineage>
</organism>
<protein>
    <submittedName>
        <fullName evidence="2">Uncharacterized protein</fullName>
    </submittedName>
</protein>
<comment type="caution">
    <text evidence="2">The sequence shown here is derived from an EMBL/GenBank/DDBJ whole genome shotgun (WGS) entry which is preliminary data.</text>
</comment>
<evidence type="ECO:0000313" key="3">
    <source>
        <dbReference type="Proteomes" id="UP001215280"/>
    </source>
</evidence>
<name>A0AAD7IGB9_9AGAR</name>
<evidence type="ECO:0000256" key="1">
    <source>
        <dbReference type="SAM" id="MobiDB-lite"/>
    </source>
</evidence>
<keyword evidence="3" id="KW-1185">Reference proteome</keyword>
<dbReference type="Proteomes" id="UP001215280">
    <property type="component" value="Unassembled WGS sequence"/>
</dbReference>
<reference evidence="2" key="1">
    <citation type="submission" date="2023-03" db="EMBL/GenBank/DDBJ databases">
        <title>Massive genome expansion in bonnet fungi (Mycena s.s.) driven by repeated elements and novel gene families across ecological guilds.</title>
        <authorList>
            <consortium name="Lawrence Berkeley National Laboratory"/>
            <person name="Harder C.B."/>
            <person name="Miyauchi S."/>
            <person name="Viragh M."/>
            <person name="Kuo A."/>
            <person name="Thoen E."/>
            <person name="Andreopoulos B."/>
            <person name="Lu D."/>
            <person name="Skrede I."/>
            <person name="Drula E."/>
            <person name="Henrissat B."/>
            <person name="Morin E."/>
            <person name="Kohler A."/>
            <person name="Barry K."/>
            <person name="LaButti K."/>
            <person name="Morin E."/>
            <person name="Salamov A."/>
            <person name="Lipzen A."/>
            <person name="Mereny Z."/>
            <person name="Hegedus B."/>
            <person name="Baldrian P."/>
            <person name="Stursova M."/>
            <person name="Weitz H."/>
            <person name="Taylor A."/>
            <person name="Grigoriev I.V."/>
            <person name="Nagy L.G."/>
            <person name="Martin F."/>
            <person name="Kauserud H."/>
        </authorList>
    </citation>
    <scope>NUCLEOTIDE SEQUENCE</scope>
    <source>
        <strain evidence="2">CBHHK188m</strain>
    </source>
</reference>
<sequence length="418" mass="47260">MHREEADLVYRGEIIVTLRTRVNSTPASPHPNTRPTTLEPSAANALEHFSSPLTPLAPSRAPSPGVGYRALVTYASRDRRRFQAQDRHREQERAARKAAERRTTKKCAHRGPPRCSKRLQCTNPVAAWDVATLLNLGHVVYEHQPDTLMPMIDMKGFLMAAIAGAPKGQSPLWALHIKEASQVMRHLDRNGEFSPSLDSQELRVRFGLAYGEFGAKPHRIWEKSVNLKEIAYIRHADAFRAICGYQNHLFQQIAPAAFMYCLDKVSKLKEMCNLVPPFPKSVFTTSEVIACGMPNLSREIYDAAMFSMVAFATGGNYTKGGVIFWDDNTMIPLLPGETVLFWGPTKRYSFLPVAPNERMYVFKQSVNVGIVRWIERGGRSDVQFEESATDAEQTNWQTICNRRGDVRRYGKLQDIFVF</sequence>
<proteinExistence type="predicted"/>
<evidence type="ECO:0000313" key="2">
    <source>
        <dbReference type="EMBL" id="KAJ7742487.1"/>
    </source>
</evidence>
<feature type="compositionally biased region" description="Basic and acidic residues" evidence="1">
    <location>
        <begin position="81"/>
        <end position="102"/>
    </location>
</feature>
<feature type="compositionally biased region" description="Basic residues" evidence="1">
    <location>
        <begin position="103"/>
        <end position="114"/>
    </location>
</feature>
<feature type="region of interest" description="Disordered" evidence="1">
    <location>
        <begin position="79"/>
        <end position="114"/>
    </location>
</feature>
<dbReference type="EMBL" id="JARJLG010000117">
    <property type="protein sequence ID" value="KAJ7742487.1"/>
    <property type="molecule type" value="Genomic_DNA"/>
</dbReference>
<accession>A0AAD7IGB9</accession>
<dbReference type="AlphaFoldDB" id="A0AAD7IGB9"/>
<gene>
    <name evidence="2" type="ORF">DFH07DRAFT_964530</name>
</gene>